<dbReference type="Gene3D" id="2.60.120.620">
    <property type="entry name" value="q2cbj1_9rhob like domain"/>
    <property type="match status" value="1"/>
</dbReference>
<dbReference type="SMART" id="SM00028">
    <property type="entry name" value="TPR"/>
    <property type="match status" value="6"/>
</dbReference>
<dbReference type="Pfam" id="PF13432">
    <property type="entry name" value="TPR_16"/>
    <property type="match status" value="2"/>
</dbReference>
<feature type="repeat" description="TPR" evidence="3">
    <location>
        <begin position="80"/>
        <end position="113"/>
    </location>
</feature>
<dbReference type="Proteomes" id="UP001620461">
    <property type="component" value="Unassembled WGS sequence"/>
</dbReference>
<keyword evidence="1" id="KW-0677">Repeat</keyword>
<dbReference type="Gene3D" id="1.25.40.10">
    <property type="entry name" value="Tetratricopeptide repeat domain"/>
    <property type="match status" value="3"/>
</dbReference>
<dbReference type="RefSeq" id="WP_404548593.1">
    <property type="nucleotide sequence ID" value="NZ_JADIKJ010000017.1"/>
</dbReference>
<dbReference type="Pfam" id="PF14559">
    <property type="entry name" value="TPR_19"/>
    <property type="match status" value="1"/>
</dbReference>
<dbReference type="InterPro" id="IPR019734">
    <property type="entry name" value="TPR_rpt"/>
</dbReference>
<protein>
    <submittedName>
        <fullName evidence="4">Tetratricopeptide repeat protein</fullName>
    </submittedName>
</protein>
<evidence type="ECO:0000256" key="1">
    <source>
        <dbReference type="ARBA" id="ARBA00022737"/>
    </source>
</evidence>
<organism evidence="4 5">
    <name type="scientific">Dyella jejuensis</name>
    <dbReference type="NCBI Taxonomy" id="1432009"/>
    <lineage>
        <taxon>Bacteria</taxon>
        <taxon>Pseudomonadati</taxon>
        <taxon>Pseudomonadota</taxon>
        <taxon>Gammaproteobacteria</taxon>
        <taxon>Lysobacterales</taxon>
        <taxon>Rhodanobacteraceae</taxon>
        <taxon>Dyella</taxon>
    </lineage>
</organism>
<dbReference type="InterPro" id="IPR052346">
    <property type="entry name" value="O-mannosyl-transferase_TMTC"/>
</dbReference>
<evidence type="ECO:0000256" key="3">
    <source>
        <dbReference type="PROSITE-ProRule" id="PRU00339"/>
    </source>
</evidence>
<dbReference type="InterPro" id="IPR012668">
    <property type="entry name" value="CHP02466"/>
</dbReference>
<reference evidence="4 5" key="1">
    <citation type="submission" date="2020-10" db="EMBL/GenBank/DDBJ databases">
        <title>Phylogeny of dyella-like bacteria.</title>
        <authorList>
            <person name="Fu J."/>
        </authorList>
    </citation>
    <scope>NUCLEOTIDE SEQUENCE [LARGE SCALE GENOMIC DNA]</scope>
    <source>
        <strain evidence="4 5">JP1</strain>
    </source>
</reference>
<comment type="caution">
    <text evidence="4">The sequence shown here is derived from an EMBL/GenBank/DDBJ whole genome shotgun (WGS) entry which is preliminary data.</text>
</comment>
<dbReference type="PANTHER" id="PTHR44227:SF3">
    <property type="entry name" value="PROTEIN O-MANNOSYL-TRANSFERASE TMTC4"/>
    <property type="match status" value="1"/>
</dbReference>
<dbReference type="EMBL" id="JADIKJ010000017">
    <property type="protein sequence ID" value="MFK2901755.1"/>
    <property type="molecule type" value="Genomic_DNA"/>
</dbReference>
<dbReference type="InterPro" id="IPR011990">
    <property type="entry name" value="TPR-like_helical_dom_sf"/>
</dbReference>
<keyword evidence="5" id="KW-1185">Reference proteome</keyword>
<name>A0ABW8JKZ6_9GAMM</name>
<dbReference type="PANTHER" id="PTHR44227">
    <property type="match status" value="1"/>
</dbReference>
<dbReference type="PROSITE" id="PS50005">
    <property type="entry name" value="TPR"/>
    <property type="match status" value="3"/>
</dbReference>
<sequence>MSDSTPTFPATLLDAMRQVGTLLQAGDLRRAQDRLESIVEHHPDYAEAWRLLGGVRQAFGDHESAEAFLRKAMAIDPGWAPTFATLGELLLNSGRHDEAESLLRRAAQRLPQAALLLARHCNAQQRPAEALALVAPLCASGQADAEWVTQHVTALAALGRQHEALAFYRRAADAAPDSPAAAHALAIALGAAALHAEAEHASSHALARGHTTAAVYFTHASNLVALGDFDRAETALRDCLQREPRHIEAHNHLARLVWMRTGDHAQAIATLDQALQAFPGDDALLAAKAAVLQGAGDARGAYASLSAQAARAQATPALLVRAGLAALEFDPDTARALAERALRLSPSATAARNLLAAALLGVGDARGALLHVEALRVNAPDDQYLIALQTTAWRLLGDARYDLFCDYPQLVRQYLLQTPSAWPDLASFLAELKDRLERLHPPDGHPLLFQSLRHGTETTEDLTRHADPLIRALFEAFDAPIRDYLAYLGHGDDPLRRRNRSSYRFNGSWSVRLRRAGYHTSHVHPRGWISSACYVDLPDGMGDASTPDGCLAFGVPSVMTVPALQAEHVVRPEAGRLVLFPSYFWHGTVPFHSDRARLTVAFDVIPGALT</sequence>
<evidence type="ECO:0000256" key="2">
    <source>
        <dbReference type="ARBA" id="ARBA00022803"/>
    </source>
</evidence>
<accession>A0ABW8JKZ6</accession>
<evidence type="ECO:0000313" key="5">
    <source>
        <dbReference type="Proteomes" id="UP001620461"/>
    </source>
</evidence>
<dbReference type="SUPFAM" id="SSF48452">
    <property type="entry name" value="TPR-like"/>
    <property type="match status" value="2"/>
</dbReference>
<proteinExistence type="predicted"/>
<dbReference type="Pfam" id="PF13759">
    <property type="entry name" value="2OG-FeII_Oxy_5"/>
    <property type="match status" value="1"/>
</dbReference>
<gene>
    <name evidence="4" type="ORF">ISP15_15565</name>
</gene>
<keyword evidence="2 3" id="KW-0802">TPR repeat</keyword>
<evidence type="ECO:0000313" key="4">
    <source>
        <dbReference type="EMBL" id="MFK2901755.1"/>
    </source>
</evidence>
<feature type="repeat" description="TPR" evidence="3">
    <location>
        <begin position="46"/>
        <end position="79"/>
    </location>
</feature>
<feature type="repeat" description="TPR" evidence="3">
    <location>
        <begin position="213"/>
        <end position="246"/>
    </location>
</feature>